<reference evidence="1 2" key="1">
    <citation type="journal article" date="2018" name="Sci. Rep.">
        <title>Genomic signatures of local adaptation to the degree of environmental predictability in rotifers.</title>
        <authorList>
            <person name="Franch-Gras L."/>
            <person name="Hahn C."/>
            <person name="Garcia-Roger E.M."/>
            <person name="Carmona M.J."/>
            <person name="Serra M."/>
            <person name="Gomez A."/>
        </authorList>
    </citation>
    <scope>NUCLEOTIDE SEQUENCE [LARGE SCALE GENOMIC DNA]</scope>
    <source>
        <strain evidence="1">HYR1</strain>
    </source>
</reference>
<evidence type="ECO:0000313" key="1">
    <source>
        <dbReference type="EMBL" id="RNA17132.1"/>
    </source>
</evidence>
<organism evidence="1 2">
    <name type="scientific">Brachionus plicatilis</name>
    <name type="common">Marine rotifer</name>
    <name type="synonym">Brachionus muelleri</name>
    <dbReference type="NCBI Taxonomy" id="10195"/>
    <lineage>
        <taxon>Eukaryota</taxon>
        <taxon>Metazoa</taxon>
        <taxon>Spiralia</taxon>
        <taxon>Gnathifera</taxon>
        <taxon>Rotifera</taxon>
        <taxon>Eurotatoria</taxon>
        <taxon>Monogononta</taxon>
        <taxon>Pseudotrocha</taxon>
        <taxon>Ploima</taxon>
        <taxon>Brachionidae</taxon>
        <taxon>Brachionus</taxon>
    </lineage>
</organism>
<dbReference type="Proteomes" id="UP000276133">
    <property type="component" value="Unassembled WGS sequence"/>
</dbReference>
<gene>
    <name evidence="1" type="ORF">BpHYR1_034558</name>
</gene>
<dbReference type="AlphaFoldDB" id="A0A3M7R0L2"/>
<keyword evidence="2" id="KW-1185">Reference proteome</keyword>
<protein>
    <submittedName>
        <fullName evidence="1">Uncharacterized protein</fullName>
    </submittedName>
</protein>
<name>A0A3M7R0L2_BRAPC</name>
<accession>A0A3M7R0L2</accession>
<proteinExistence type="predicted"/>
<comment type="caution">
    <text evidence="1">The sequence shown here is derived from an EMBL/GenBank/DDBJ whole genome shotgun (WGS) entry which is preliminary data.</text>
</comment>
<sequence>MTAFKTLTDLDFTTLSGNFLHFWTKGKRAVIYTLTGVACIRRRDINLIRIEWKGIIRDVLSCVANYAKPYQSVVHNSGCRNFLQNVADDHFNLIINFNLPKICLIAEKLSNDLIF</sequence>
<dbReference type="EMBL" id="REGN01004525">
    <property type="protein sequence ID" value="RNA17132.1"/>
    <property type="molecule type" value="Genomic_DNA"/>
</dbReference>
<evidence type="ECO:0000313" key="2">
    <source>
        <dbReference type="Proteomes" id="UP000276133"/>
    </source>
</evidence>